<evidence type="ECO:0000313" key="4">
    <source>
        <dbReference type="Proteomes" id="UP001530377"/>
    </source>
</evidence>
<dbReference type="EMBL" id="JALLPB020000172">
    <property type="protein sequence ID" value="KAL3815976.1"/>
    <property type="molecule type" value="Genomic_DNA"/>
</dbReference>
<dbReference type="SMART" id="SM00385">
    <property type="entry name" value="CYCLIN"/>
    <property type="match status" value="1"/>
</dbReference>
<keyword evidence="4" id="KW-1185">Reference proteome</keyword>
<organism evidence="3 4">
    <name type="scientific">Cyclostephanos tholiformis</name>
    <dbReference type="NCBI Taxonomy" id="382380"/>
    <lineage>
        <taxon>Eukaryota</taxon>
        <taxon>Sar</taxon>
        <taxon>Stramenopiles</taxon>
        <taxon>Ochrophyta</taxon>
        <taxon>Bacillariophyta</taxon>
        <taxon>Coscinodiscophyceae</taxon>
        <taxon>Thalassiosirophycidae</taxon>
        <taxon>Stephanodiscales</taxon>
        <taxon>Stephanodiscaceae</taxon>
        <taxon>Cyclostephanos</taxon>
    </lineage>
</organism>
<evidence type="ECO:0000259" key="2">
    <source>
        <dbReference type="SMART" id="SM00385"/>
    </source>
</evidence>
<dbReference type="InterPro" id="IPR039361">
    <property type="entry name" value="Cyclin"/>
</dbReference>
<dbReference type="InterPro" id="IPR013763">
    <property type="entry name" value="Cyclin-like_dom"/>
</dbReference>
<comment type="similarity">
    <text evidence="1">Belongs to the cyclin family.</text>
</comment>
<dbReference type="InterPro" id="IPR006671">
    <property type="entry name" value="Cyclin_N"/>
</dbReference>
<dbReference type="FunFam" id="1.10.472.10:FF:000093">
    <property type="entry name" value="Predicted protein"/>
    <property type="match status" value="1"/>
</dbReference>
<reference evidence="3 4" key="1">
    <citation type="submission" date="2024-10" db="EMBL/GenBank/DDBJ databases">
        <title>Updated reference genomes for cyclostephanoid diatoms.</title>
        <authorList>
            <person name="Roberts W.R."/>
            <person name="Alverson A.J."/>
        </authorList>
    </citation>
    <scope>NUCLEOTIDE SEQUENCE [LARGE SCALE GENOMIC DNA]</scope>
    <source>
        <strain evidence="3 4">AJA228-03</strain>
    </source>
</reference>
<dbReference type="PANTHER" id="PTHR10177">
    <property type="entry name" value="CYCLINS"/>
    <property type="match status" value="1"/>
</dbReference>
<accession>A0ABD3RTU8</accession>
<dbReference type="AlphaFoldDB" id="A0ABD3RTU8"/>
<dbReference type="SUPFAM" id="SSF47954">
    <property type="entry name" value="Cyclin-like"/>
    <property type="match status" value="1"/>
</dbReference>
<dbReference type="Pfam" id="PF00134">
    <property type="entry name" value="Cyclin_N"/>
    <property type="match status" value="1"/>
</dbReference>
<keyword evidence="1" id="KW-0195">Cyclin</keyword>
<evidence type="ECO:0000313" key="3">
    <source>
        <dbReference type="EMBL" id="KAL3815976.1"/>
    </source>
</evidence>
<dbReference type="InterPro" id="IPR036915">
    <property type="entry name" value="Cyclin-like_sf"/>
</dbReference>
<feature type="domain" description="Cyclin-like" evidence="2">
    <location>
        <begin position="46"/>
        <end position="147"/>
    </location>
</feature>
<dbReference type="Gene3D" id="1.10.472.10">
    <property type="entry name" value="Cyclin-like"/>
    <property type="match status" value="2"/>
</dbReference>
<protein>
    <recommendedName>
        <fullName evidence="2">Cyclin-like domain-containing protein</fullName>
    </recommendedName>
</protein>
<sequence>MMAQDFTKDSCCDYLHHVDNDDGVPNEFSVIGCYRITEDDRTKIVDWCYSVIDSCQLNRESVAMAMNIVDRFMSNPHRVSGNGISPRFSRREIHHDRVKYQLLAVSALYIAIKVNERVVLSSEELAAVSRGIYSKESIEAMECTILDCLSWRVCVPTALQVGNVIFELMIAKVKEANISIMACRIKSIREELAYQTEIAVRDYQLALQRPSTVAFMAIMNAIEIERKVNDCEKEVLFKALAEILIHVKSLTSDV</sequence>
<evidence type="ECO:0000256" key="1">
    <source>
        <dbReference type="RuleBase" id="RU000383"/>
    </source>
</evidence>
<comment type="caution">
    <text evidence="3">The sequence shown here is derived from an EMBL/GenBank/DDBJ whole genome shotgun (WGS) entry which is preliminary data.</text>
</comment>
<proteinExistence type="inferred from homology"/>
<name>A0ABD3RTU8_9STRA</name>
<dbReference type="Proteomes" id="UP001530377">
    <property type="component" value="Unassembled WGS sequence"/>
</dbReference>
<gene>
    <name evidence="3" type="ORF">ACHAXA_008935</name>
</gene>